<dbReference type="GeneID" id="18757808"/>
<evidence type="ECO:0000313" key="11">
    <source>
        <dbReference type="EMBL" id="EKD19921.1"/>
    </source>
</evidence>
<feature type="compositionally biased region" description="Polar residues" evidence="9">
    <location>
        <begin position="113"/>
        <end position="123"/>
    </location>
</feature>
<comment type="function">
    <text evidence="1">Fluoride channel required for the rapid expulsion of cytoplasmic fluoride.</text>
</comment>
<feature type="transmembrane region" description="Helical" evidence="10">
    <location>
        <begin position="457"/>
        <end position="476"/>
    </location>
</feature>
<evidence type="ECO:0000256" key="6">
    <source>
        <dbReference type="ARBA" id="ARBA00023136"/>
    </source>
</evidence>
<feature type="compositionally biased region" description="Basic and acidic residues" evidence="9">
    <location>
        <begin position="137"/>
        <end position="171"/>
    </location>
</feature>
<dbReference type="GO" id="GO:0005886">
    <property type="term" value="C:plasma membrane"/>
    <property type="evidence" value="ECO:0007669"/>
    <property type="project" value="UniProtKB-SubCell"/>
</dbReference>
<evidence type="ECO:0000256" key="5">
    <source>
        <dbReference type="ARBA" id="ARBA00022989"/>
    </source>
</evidence>
<reference evidence="11 12" key="1">
    <citation type="journal article" date="2012" name="BMC Genomics">
        <title>Sequencing the genome of Marssonina brunnea reveals fungus-poplar co-evolution.</title>
        <authorList>
            <person name="Zhu S."/>
            <person name="Cao Y.-Z."/>
            <person name="Jiang C."/>
            <person name="Tan B.-Y."/>
            <person name="Wang Z."/>
            <person name="Feng S."/>
            <person name="Zhang L."/>
            <person name="Su X.-H."/>
            <person name="Brejova B."/>
            <person name="Vinar T."/>
            <person name="Xu M."/>
            <person name="Wang M.-X."/>
            <person name="Zhang S.-G."/>
            <person name="Huang M.-R."/>
            <person name="Wu R."/>
            <person name="Zhou Y."/>
        </authorList>
    </citation>
    <scope>NUCLEOTIDE SEQUENCE [LARGE SCALE GENOMIC DNA]</scope>
    <source>
        <strain evidence="11 12">MB_m1</strain>
    </source>
</reference>
<dbReference type="InParanoid" id="K1X3X1"/>
<keyword evidence="12" id="KW-1185">Reference proteome</keyword>
<comment type="catalytic activity">
    <reaction evidence="8">
        <text>fluoride(in) = fluoride(out)</text>
        <dbReference type="Rhea" id="RHEA:76159"/>
        <dbReference type="ChEBI" id="CHEBI:17051"/>
    </reaction>
    <physiologicalReaction direction="left-to-right" evidence="8">
        <dbReference type="Rhea" id="RHEA:76160"/>
    </physiologicalReaction>
</comment>
<evidence type="ECO:0000256" key="7">
    <source>
        <dbReference type="ARBA" id="ARBA00035120"/>
    </source>
</evidence>
<feature type="compositionally biased region" description="Basic and acidic residues" evidence="9">
    <location>
        <begin position="53"/>
        <end position="72"/>
    </location>
</feature>
<feature type="transmembrane region" description="Helical" evidence="10">
    <location>
        <begin position="182"/>
        <end position="205"/>
    </location>
</feature>
<feature type="compositionally biased region" description="Low complexity" evidence="9">
    <location>
        <begin position="85"/>
        <end position="99"/>
    </location>
</feature>
<dbReference type="FunCoup" id="K1X3X1">
    <property type="interactions" value="123"/>
</dbReference>
<keyword evidence="5 10" id="KW-1133">Transmembrane helix</keyword>
<dbReference type="Proteomes" id="UP000006753">
    <property type="component" value="Unassembled WGS sequence"/>
</dbReference>
<dbReference type="PANTHER" id="PTHR28259">
    <property type="entry name" value="FLUORIDE EXPORT PROTEIN 1-RELATED"/>
    <property type="match status" value="1"/>
</dbReference>
<evidence type="ECO:0000256" key="1">
    <source>
        <dbReference type="ARBA" id="ARBA00002598"/>
    </source>
</evidence>
<dbReference type="EMBL" id="JH921430">
    <property type="protein sequence ID" value="EKD19921.1"/>
    <property type="molecule type" value="Genomic_DNA"/>
</dbReference>
<evidence type="ECO:0000313" key="12">
    <source>
        <dbReference type="Proteomes" id="UP000006753"/>
    </source>
</evidence>
<evidence type="ECO:0000256" key="3">
    <source>
        <dbReference type="ARBA" id="ARBA00022475"/>
    </source>
</evidence>
<feature type="region of interest" description="Disordered" evidence="9">
    <location>
        <begin position="1"/>
        <end position="125"/>
    </location>
</feature>
<dbReference type="STRING" id="1072389.K1X3X1"/>
<dbReference type="PANTHER" id="PTHR28259:SF1">
    <property type="entry name" value="FLUORIDE EXPORT PROTEIN 1-RELATED"/>
    <property type="match status" value="1"/>
</dbReference>
<dbReference type="InterPro" id="IPR003691">
    <property type="entry name" value="FluC"/>
</dbReference>
<keyword evidence="6 10" id="KW-0472">Membrane</keyword>
<dbReference type="OrthoDB" id="409792at2759"/>
<keyword evidence="3" id="KW-1003">Cell membrane</keyword>
<comment type="subcellular location">
    <subcellularLocation>
        <location evidence="2">Cell membrane</location>
        <topology evidence="2">Multi-pass membrane protein</topology>
    </subcellularLocation>
</comment>
<feature type="transmembrane region" description="Helical" evidence="10">
    <location>
        <begin position="391"/>
        <end position="413"/>
    </location>
</feature>
<feature type="region of interest" description="Disordered" evidence="9">
    <location>
        <begin position="137"/>
        <end position="173"/>
    </location>
</feature>
<dbReference type="Pfam" id="PF02537">
    <property type="entry name" value="CRCB"/>
    <property type="match status" value="2"/>
</dbReference>
<feature type="transmembrane region" description="Helical" evidence="10">
    <location>
        <begin position="287"/>
        <end position="308"/>
    </location>
</feature>
<comment type="similarity">
    <text evidence="7">Belongs to the fluoride channel Fluc/FEX (TC 1.A.43) family.</text>
</comment>
<evidence type="ECO:0000256" key="10">
    <source>
        <dbReference type="SAM" id="Phobius"/>
    </source>
</evidence>
<dbReference type="eggNOG" id="ENOG502RYW7">
    <property type="taxonomic scope" value="Eukaryota"/>
</dbReference>
<organism evidence="11 12">
    <name type="scientific">Marssonina brunnea f. sp. multigermtubi (strain MB_m1)</name>
    <name type="common">Marssonina leaf spot fungus</name>
    <dbReference type="NCBI Taxonomy" id="1072389"/>
    <lineage>
        <taxon>Eukaryota</taxon>
        <taxon>Fungi</taxon>
        <taxon>Dikarya</taxon>
        <taxon>Ascomycota</taxon>
        <taxon>Pezizomycotina</taxon>
        <taxon>Leotiomycetes</taxon>
        <taxon>Helotiales</taxon>
        <taxon>Drepanopezizaceae</taxon>
        <taxon>Drepanopeziza</taxon>
    </lineage>
</organism>
<evidence type="ECO:0000256" key="8">
    <source>
        <dbReference type="ARBA" id="ARBA00035585"/>
    </source>
</evidence>
<dbReference type="HOGENOM" id="CLU_030507_0_0_1"/>
<protein>
    <submittedName>
        <fullName evidence="11">CrcB-like protein</fullName>
    </submittedName>
</protein>
<feature type="transmembrane region" description="Helical" evidence="10">
    <location>
        <begin position="521"/>
        <end position="540"/>
    </location>
</feature>
<dbReference type="AlphaFoldDB" id="K1X3X1"/>
<feature type="transmembrane region" description="Helical" evidence="10">
    <location>
        <begin position="346"/>
        <end position="370"/>
    </location>
</feature>
<sequence>MATATLDATGSGTAGQHSVVDQPGLGGRNPMTEELHGSGNSNGMSPAATGSLRNRDLTVEGSKGESVSREAPQDPFPHSISHTPRISSRSQRAARQISQNPDSYDVPDYHANLNESLGPSPEQNPDEAALYLRKSLEQERSQEQGYRRTEEVRGKASRENPEEGSKREQEGAPKVSKLATQLYVISYLILFSFLGTLARLGLQAITFYPGAPVAFSELWANFGGSIVMGFLSEDRMLFRNEWGTPTYHRQIQKAERQKRDEEIESGSDGIVDLGAAKKAHAATKKTIPLYVGLATGFCGCLTSFSSFIRDIFLALSNELPTPLNHHEDYGPVSAAPESTVARNGGYSLMALLAVIITTIALCVSGLHFGAHLAIATERFIPSLPFKLWRKLLDPLAVFLAWGCWLGAILLAIFPPDRHSAPPEIWRGRAVFALVFAPLGCLARFYASLYLNSKIASFPLGTFAVNIFGTVILGMNYDLQHVPLGGVVGCQVLEGIQDGFCGCLTTVSTWVSELSSLRRKHAYIYGATSVVVALCFLIVIMGSMQWTRGFSEIQCAK</sequence>
<name>K1X3X1_MARBU</name>
<feature type="transmembrane region" description="Helical" evidence="10">
    <location>
        <begin position="425"/>
        <end position="445"/>
    </location>
</feature>
<feature type="transmembrane region" description="Helical" evidence="10">
    <location>
        <begin position="211"/>
        <end position="231"/>
    </location>
</feature>
<proteinExistence type="inferred from homology"/>
<feature type="compositionally biased region" description="Polar residues" evidence="9">
    <location>
        <begin position="1"/>
        <end position="16"/>
    </location>
</feature>
<dbReference type="KEGG" id="mbe:MBM_01873"/>
<accession>K1X3X1</accession>
<keyword evidence="4 10" id="KW-0812">Transmembrane</keyword>
<evidence type="ECO:0000256" key="4">
    <source>
        <dbReference type="ARBA" id="ARBA00022692"/>
    </source>
</evidence>
<dbReference type="GO" id="GO:1903425">
    <property type="term" value="F:fluoride transmembrane transporter activity"/>
    <property type="evidence" value="ECO:0007669"/>
    <property type="project" value="TreeGrafter"/>
</dbReference>
<evidence type="ECO:0000256" key="2">
    <source>
        <dbReference type="ARBA" id="ARBA00004651"/>
    </source>
</evidence>
<evidence type="ECO:0000256" key="9">
    <source>
        <dbReference type="SAM" id="MobiDB-lite"/>
    </source>
</evidence>
<dbReference type="OMA" id="CYDLQHV"/>
<gene>
    <name evidence="11" type="ORF">MBM_01873</name>
</gene>